<feature type="transmembrane region" description="Helical" evidence="6">
    <location>
        <begin position="161"/>
        <end position="182"/>
    </location>
</feature>
<feature type="transmembrane region" description="Helical" evidence="6">
    <location>
        <begin position="81"/>
        <end position="99"/>
    </location>
</feature>
<comment type="similarity">
    <text evidence="2">Belongs to the EamA transporter family.</text>
</comment>
<evidence type="ECO:0000313" key="9">
    <source>
        <dbReference type="Proteomes" id="UP001596303"/>
    </source>
</evidence>
<evidence type="ECO:0000256" key="1">
    <source>
        <dbReference type="ARBA" id="ARBA00004141"/>
    </source>
</evidence>
<dbReference type="Proteomes" id="UP001596303">
    <property type="component" value="Unassembled WGS sequence"/>
</dbReference>
<protein>
    <submittedName>
        <fullName evidence="8">DMT family transporter</fullName>
    </submittedName>
</protein>
<sequence>MTPLGTGKRSPLDWTLFVILTCLWASAYPCTRLAVSAGAPELGLPPEVVTSARLTLGAIILLIAAFATRQTWPPLKDVKRWGAMCVMGLVGTAAPFYVITTAQKTVDSSLAALYVAASPLFVAALAHFFFKDERMTWRKALGLVIGFGGVAILFGPEAVRGIGSASTVAQALCLLGTLFYTIHTILARGAPSMPPIVLSAGFVTFGAISSWFGLITVDFASLNPQPSAILGVIGLGIGPTALASMLYMQLVARTSATFLSLTGYTIPVVSALIGFLAFGEVQSWHAIIAFLFILAGVWVSQQSGKSKSRPVTEDA</sequence>
<dbReference type="PANTHER" id="PTHR32322">
    <property type="entry name" value="INNER MEMBRANE TRANSPORTER"/>
    <property type="match status" value="1"/>
</dbReference>
<keyword evidence="9" id="KW-1185">Reference proteome</keyword>
<feature type="transmembrane region" description="Helical" evidence="6">
    <location>
        <begin position="137"/>
        <end position="155"/>
    </location>
</feature>
<accession>A0ABW1SAH4</accession>
<dbReference type="InterPro" id="IPR050638">
    <property type="entry name" value="AA-Vitamin_Transporters"/>
</dbReference>
<feature type="transmembrane region" description="Helical" evidence="6">
    <location>
        <begin position="258"/>
        <end position="278"/>
    </location>
</feature>
<evidence type="ECO:0000256" key="5">
    <source>
        <dbReference type="ARBA" id="ARBA00023136"/>
    </source>
</evidence>
<keyword evidence="4 6" id="KW-1133">Transmembrane helix</keyword>
<gene>
    <name evidence="8" type="ORF">ACFQDM_10695</name>
</gene>
<dbReference type="SUPFAM" id="SSF103481">
    <property type="entry name" value="Multidrug resistance efflux transporter EmrE"/>
    <property type="match status" value="2"/>
</dbReference>
<dbReference type="InterPro" id="IPR000620">
    <property type="entry name" value="EamA_dom"/>
</dbReference>
<keyword evidence="5 6" id="KW-0472">Membrane</keyword>
<evidence type="ECO:0000256" key="2">
    <source>
        <dbReference type="ARBA" id="ARBA00007362"/>
    </source>
</evidence>
<name>A0ABW1SAH4_9PROT</name>
<evidence type="ECO:0000256" key="4">
    <source>
        <dbReference type="ARBA" id="ARBA00022989"/>
    </source>
</evidence>
<feature type="domain" description="EamA" evidence="7">
    <location>
        <begin position="171"/>
        <end position="299"/>
    </location>
</feature>
<dbReference type="PANTHER" id="PTHR32322:SF2">
    <property type="entry name" value="EAMA DOMAIN-CONTAINING PROTEIN"/>
    <property type="match status" value="1"/>
</dbReference>
<dbReference type="Pfam" id="PF00892">
    <property type="entry name" value="EamA"/>
    <property type="match status" value="2"/>
</dbReference>
<evidence type="ECO:0000259" key="7">
    <source>
        <dbReference type="Pfam" id="PF00892"/>
    </source>
</evidence>
<dbReference type="InterPro" id="IPR037185">
    <property type="entry name" value="EmrE-like"/>
</dbReference>
<feature type="transmembrane region" description="Helical" evidence="6">
    <location>
        <begin position="227"/>
        <end position="246"/>
    </location>
</feature>
<feature type="transmembrane region" description="Helical" evidence="6">
    <location>
        <begin position="111"/>
        <end position="130"/>
    </location>
</feature>
<dbReference type="RefSeq" id="WP_377378859.1">
    <property type="nucleotide sequence ID" value="NZ_JBHSSW010000012.1"/>
</dbReference>
<organism evidence="8 9">
    <name type="scientific">Ponticaulis profundi</name>
    <dbReference type="NCBI Taxonomy" id="2665222"/>
    <lineage>
        <taxon>Bacteria</taxon>
        <taxon>Pseudomonadati</taxon>
        <taxon>Pseudomonadota</taxon>
        <taxon>Alphaproteobacteria</taxon>
        <taxon>Hyphomonadales</taxon>
        <taxon>Hyphomonadaceae</taxon>
        <taxon>Ponticaulis</taxon>
    </lineage>
</organism>
<feature type="transmembrane region" description="Helical" evidence="6">
    <location>
        <begin position="194"/>
        <end position="215"/>
    </location>
</feature>
<comment type="caution">
    <text evidence="8">The sequence shown here is derived from an EMBL/GenBank/DDBJ whole genome shotgun (WGS) entry which is preliminary data.</text>
</comment>
<proteinExistence type="inferred from homology"/>
<reference evidence="9" key="1">
    <citation type="journal article" date="2019" name="Int. J. Syst. Evol. Microbiol.">
        <title>The Global Catalogue of Microorganisms (GCM) 10K type strain sequencing project: providing services to taxonomists for standard genome sequencing and annotation.</title>
        <authorList>
            <consortium name="The Broad Institute Genomics Platform"/>
            <consortium name="The Broad Institute Genome Sequencing Center for Infectious Disease"/>
            <person name="Wu L."/>
            <person name="Ma J."/>
        </authorList>
    </citation>
    <scope>NUCLEOTIDE SEQUENCE [LARGE SCALE GENOMIC DNA]</scope>
    <source>
        <strain evidence="9">CGMCC-1.15741</strain>
    </source>
</reference>
<feature type="domain" description="EamA" evidence="7">
    <location>
        <begin position="16"/>
        <end position="154"/>
    </location>
</feature>
<keyword evidence="3 6" id="KW-0812">Transmembrane</keyword>
<dbReference type="Gene3D" id="1.10.3730.20">
    <property type="match status" value="1"/>
</dbReference>
<evidence type="ECO:0000256" key="6">
    <source>
        <dbReference type="SAM" id="Phobius"/>
    </source>
</evidence>
<feature type="transmembrane region" description="Helical" evidence="6">
    <location>
        <begin position="284"/>
        <end position="300"/>
    </location>
</feature>
<comment type="subcellular location">
    <subcellularLocation>
        <location evidence="1">Membrane</location>
        <topology evidence="1">Multi-pass membrane protein</topology>
    </subcellularLocation>
</comment>
<dbReference type="EMBL" id="JBHSSW010000012">
    <property type="protein sequence ID" value="MFC6198553.1"/>
    <property type="molecule type" value="Genomic_DNA"/>
</dbReference>
<evidence type="ECO:0000313" key="8">
    <source>
        <dbReference type="EMBL" id="MFC6198553.1"/>
    </source>
</evidence>
<feature type="transmembrane region" description="Helical" evidence="6">
    <location>
        <begin position="51"/>
        <end position="69"/>
    </location>
</feature>
<evidence type="ECO:0000256" key="3">
    <source>
        <dbReference type="ARBA" id="ARBA00022692"/>
    </source>
</evidence>